<dbReference type="EC" id="2.7.7.9" evidence="2"/>
<dbReference type="SUPFAM" id="SSF54211">
    <property type="entry name" value="Ribosomal protein S5 domain 2-like"/>
    <property type="match status" value="1"/>
</dbReference>
<dbReference type="SUPFAM" id="SSF53448">
    <property type="entry name" value="Nucleotide-diphospho-sugar transferases"/>
    <property type="match status" value="1"/>
</dbReference>
<evidence type="ECO:0000256" key="1">
    <source>
        <dbReference type="ARBA" id="ARBA00006890"/>
    </source>
</evidence>
<dbReference type="SUPFAM" id="SSF55060">
    <property type="entry name" value="GHMP Kinase, C-terminal domain"/>
    <property type="match status" value="1"/>
</dbReference>
<dbReference type="AlphaFoldDB" id="A0AB34IVV8"/>
<evidence type="ECO:0000256" key="7">
    <source>
        <dbReference type="ARBA" id="ARBA00022840"/>
    </source>
</evidence>
<keyword evidence="6" id="KW-0418">Kinase</keyword>
<evidence type="ECO:0000256" key="8">
    <source>
        <dbReference type="ARBA" id="ARBA00048128"/>
    </source>
</evidence>
<evidence type="ECO:0000259" key="11">
    <source>
        <dbReference type="Pfam" id="PF08544"/>
    </source>
</evidence>
<evidence type="ECO:0000259" key="10">
    <source>
        <dbReference type="Pfam" id="PF00483"/>
    </source>
</evidence>
<comment type="caution">
    <text evidence="12">The sequence shown here is derived from an EMBL/GenBank/DDBJ whole genome shotgun (WGS) entry which is preliminary data.</text>
</comment>
<evidence type="ECO:0000313" key="13">
    <source>
        <dbReference type="Proteomes" id="UP001515480"/>
    </source>
</evidence>
<feature type="domain" description="Nucleotidyl transferase" evidence="10">
    <location>
        <begin position="369"/>
        <end position="600"/>
    </location>
</feature>
<name>A0AB34IVV8_PRYPA</name>
<dbReference type="PANTHER" id="PTHR43197:SF1">
    <property type="entry name" value="UTP--GLUCOSE-1-PHOSPHATE URIDYLYLTRANSFERASE"/>
    <property type="match status" value="1"/>
</dbReference>
<evidence type="ECO:0000256" key="3">
    <source>
        <dbReference type="ARBA" id="ARBA00022679"/>
    </source>
</evidence>
<dbReference type="GO" id="GO:0003983">
    <property type="term" value="F:UTP:glucose-1-phosphate uridylyltransferase activity"/>
    <property type="evidence" value="ECO:0007669"/>
    <property type="project" value="UniProtKB-EC"/>
</dbReference>
<evidence type="ECO:0000256" key="6">
    <source>
        <dbReference type="ARBA" id="ARBA00022777"/>
    </source>
</evidence>
<evidence type="ECO:0000256" key="4">
    <source>
        <dbReference type="ARBA" id="ARBA00022695"/>
    </source>
</evidence>
<dbReference type="PROSITE" id="PS00627">
    <property type="entry name" value="GHMP_KINASES_ATP"/>
    <property type="match status" value="1"/>
</dbReference>
<accession>A0AB34IVV8</accession>
<dbReference type="Pfam" id="PF00483">
    <property type="entry name" value="NTP_transferase"/>
    <property type="match status" value="1"/>
</dbReference>
<dbReference type="Pfam" id="PF08544">
    <property type="entry name" value="GHMP_kinases_C"/>
    <property type="match status" value="1"/>
</dbReference>
<dbReference type="InterPro" id="IPR006204">
    <property type="entry name" value="GHMP_kinase_N_dom"/>
</dbReference>
<evidence type="ECO:0000256" key="2">
    <source>
        <dbReference type="ARBA" id="ARBA00012415"/>
    </source>
</evidence>
<dbReference type="PRINTS" id="PR00959">
    <property type="entry name" value="MEVGALKINASE"/>
</dbReference>
<dbReference type="InterPro" id="IPR005771">
    <property type="entry name" value="GalU_uridylyltTrfase_bac/arc"/>
</dbReference>
<dbReference type="InterPro" id="IPR029044">
    <property type="entry name" value="Nucleotide-diphossugar_trans"/>
</dbReference>
<dbReference type="InterPro" id="IPR013750">
    <property type="entry name" value="GHMP_kinase_C_dom"/>
</dbReference>
<dbReference type="GO" id="GO:0016301">
    <property type="term" value="F:kinase activity"/>
    <property type="evidence" value="ECO:0007669"/>
    <property type="project" value="UniProtKB-KW"/>
</dbReference>
<keyword evidence="7" id="KW-0067">ATP-binding</keyword>
<dbReference type="EMBL" id="JBGBPQ010000018">
    <property type="protein sequence ID" value="KAL1507244.1"/>
    <property type="molecule type" value="Genomic_DNA"/>
</dbReference>
<dbReference type="GO" id="GO:0006011">
    <property type="term" value="P:UDP-alpha-D-glucose metabolic process"/>
    <property type="evidence" value="ECO:0007669"/>
    <property type="project" value="InterPro"/>
</dbReference>
<evidence type="ECO:0000256" key="5">
    <source>
        <dbReference type="ARBA" id="ARBA00022741"/>
    </source>
</evidence>
<dbReference type="Pfam" id="PF00288">
    <property type="entry name" value="GHMP_kinases_N"/>
    <property type="match status" value="1"/>
</dbReference>
<dbReference type="PANTHER" id="PTHR43197">
    <property type="entry name" value="UTP--GLUCOSE-1-PHOSPHATE URIDYLYLTRANSFERASE"/>
    <property type="match status" value="1"/>
</dbReference>
<dbReference type="InterPro" id="IPR020568">
    <property type="entry name" value="Ribosomal_Su5_D2-typ_SF"/>
</dbReference>
<comment type="catalytic activity">
    <reaction evidence="8">
        <text>alpha-D-glucose 1-phosphate + UTP + H(+) = UDP-alpha-D-glucose + diphosphate</text>
        <dbReference type="Rhea" id="RHEA:19889"/>
        <dbReference type="ChEBI" id="CHEBI:15378"/>
        <dbReference type="ChEBI" id="CHEBI:33019"/>
        <dbReference type="ChEBI" id="CHEBI:46398"/>
        <dbReference type="ChEBI" id="CHEBI:58601"/>
        <dbReference type="ChEBI" id="CHEBI:58885"/>
        <dbReference type="EC" id="2.7.7.9"/>
    </reaction>
</comment>
<feature type="domain" description="GHMP kinase N-terminal" evidence="9">
    <location>
        <begin position="102"/>
        <end position="179"/>
    </location>
</feature>
<feature type="domain" description="GHMP kinase C-terminal" evidence="11">
    <location>
        <begin position="255"/>
        <end position="341"/>
    </location>
</feature>
<gene>
    <name evidence="12" type="ORF">AB1Y20_008093</name>
</gene>
<evidence type="ECO:0000313" key="12">
    <source>
        <dbReference type="EMBL" id="KAL1507244.1"/>
    </source>
</evidence>
<comment type="similarity">
    <text evidence="1">Belongs to the UDPGP type 2 family.</text>
</comment>
<protein>
    <recommendedName>
        <fullName evidence="2">UTP--glucose-1-phosphate uridylyltransferase</fullName>
        <ecNumber evidence="2">2.7.7.9</ecNumber>
    </recommendedName>
</protein>
<dbReference type="InterPro" id="IPR005835">
    <property type="entry name" value="NTP_transferase_dom"/>
</dbReference>
<keyword evidence="3" id="KW-0808">Transferase</keyword>
<dbReference type="InterPro" id="IPR006203">
    <property type="entry name" value="GHMP_knse_ATP-bd_CS"/>
</dbReference>
<evidence type="ECO:0000259" key="9">
    <source>
        <dbReference type="Pfam" id="PF00288"/>
    </source>
</evidence>
<keyword evidence="13" id="KW-1185">Reference proteome</keyword>
<sequence length="659" mass="71678">MPARSQPREVFVPGRICLMGEHSDWAGSYRRFNRNIAAGMCLVSGTNQGLYARVSAHPDKLILTSVDHLGRKVGPEEWPMDADVLIDAAQRGGHFSYMCGVAYQMLIRYHVQGLLIDNYKTDLPASKGLSSSAAACVLAARAFNRVYDLKLTVRGEMDLAYLGEISTPSQCGRMDQCCAFGAKPVQMTFDGDRLDCKEFVLNATIYLVIVELAGSKDTTTILQKLNKCYPVAETQEERDLQELLGATNQRLIRSAVEALSAGDMAEVGRLMVEAQALFDKYAMPICPSQLTSPNLHKVLEYAPLQPHIWGAKGVGSQGDGCAQLLCKSEEDVEAVMQIVRRDLGMGCMPLQIGKARPITQALIPAASFSHQLFPASKALPPALFPILDADGFLKPAILLLVEEALDAGLHRVVIVVSPAHKAGFEAIFHKPSDTAVYNSLPPRLQQYADKIYEYGARVTLVVQEEQLGLGHAVLSAQGALKPEPFVLMLGDHLYHSSHPSSTSCTKQLIDAFQGVSIMALKKTAEAELSHFGCATGTWQVLRDAPNNCRLAISSLVEKPTVEYARANLTVAGLHEGEYLTAFGLYIISERAIFDHLKQVEAASAGKVVHLSPALDELRVDHGLQGYLLQGNRYDIGGDPKTYLSTCNALAPSAELQEVS</sequence>
<dbReference type="InterPro" id="IPR036554">
    <property type="entry name" value="GHMP_kinase_C_sf"/>
</dbReference>
<dbReference type="Gene3D" id="3.90.550.10">
    <property type="entry name" value="Spore Coat Polysaccharide Biosynthesis Protein SpsA, Chain A"/>
    <property type="match status" value="1"/>
</dbReference>
<dbReference type="Gene3D" id="3.30.230.10">
    <property type="match status" value="1"/>
</dbReference>
<keyword evidence="5" id="KW-0547">Nucleotide-binding</keyword>
<organism evidence="12 13">
    <name type="scientific">Prymnesium parvum</name>
    <name type="common">Toxic golden alga</name>
    <dbReference type="NCBI Taxonomy" id="97485"/>
    <lineage>
        <taxon>Eukaryota</taxon>
        <taxon>Haptista</taxon>
        <taxon>Haptophyta</taxon>
        <taxon>Prymnesiophyceae</taxon>
        <taxon>Prymnesiales</taxon>
        <taxon>Prymnesiaceae</taxon>
        <taxon>Prymnesium</taxon>
    </lineage>
</organism>
<dbReference type="Proteomes" id="UP001515480">
    <property type="component" value="Unassembled WGS sequence"/>
</dbReference>
<dbReference type="GO" id="GO:0005524">
    <property type="term" value="F:ATP binding"/>
    <property type="evidence" value="ECO:0007669"/>
    <property type="project" value="UniProtKB-KW"/>
</dbReference>
<reference evidence="12 13" key="1">
    <citation type="journal article" date="2024" name="Science">
        <title>Giant polyketide synthase enzymes in the biosynthesis of giant marine polyether toxins.</title>
        <authorList>
            <person name="Fallon T.R."/>
            <person name="Shende V.V."/>
            <person name="Wierzbicki I.H."/>
            <person name="Pendleton A.L."/>
            <person name="Watervoot N.F."/>
            <person name="Auber R.P."/>
            <person name="Gonzalez D.J."/>
            <person name="Wisecaver J.H."/>
            <person name="Moore B.S."/>
        </authorList>
    </citation>
    <scope>NUCLEOTIDE SEQUENCE [LARGE SCALE GENOMIC DNA]</scope>
    <source>
        <strain evidence="12 13">12B1</strain>
    </source>
</reference>
<dbReference type="InterPro" id="IPR014721">
    <property type="entry name" value="Ribsml_uS5_D2-typ_fold_subgr"/>
</dbReference>
<proteinExistence type="inferred from homology"/>
<keyword evidence="4" id="KW-0548">Nucleotidyltransferase</keyword>
<dbReference type="Gene3D" id="3.30.70.890">
    <property type="entry name" value="GHMP kinase, C-terminal domain"/>
    <property type="match status" value="1"/>
</dbReference>